<dbReference type="SUPFAM" id="SSF82171">
    <property type="entry name" value="DPP6 N-terminal domain-like"/>
    <property type="match status" value="1"/>
</dbReference>
<feature type="non-terminal residue" evidence="1">
    <location>
        <position position="1"/>
    </location>
</feature>
<name>A0A816EYR3_9BILA</name>
<protein>
    <submittedName>
        <fullName evidence="1">Uncharacterized protein</fullName>
    </submittedName>
</protein>
<dbReference type="Gene3D" id="2.120.10.30">
    <property type="entry name" value="TolB, C-terminal domain"/>
    <property type="match status" value="1"/>
</dbReference>
<organism evidence="1 3">
    <name type="scientific">Didymodactylos carnosus</name>
    <dbReference type="NCBI Taxonomy" id="1234261"/>
    <lineage>
        <taxon>Eukaryota</taxon>
        <taxon>Metazoa</taxon>
        <taxon>Spiralia</taxon>
        <taxon>Gnathifera</taxon>
        <taxon>Rotifera</taxon>
        <taxon>Eurotatoria</taxon>
        <taxon>Bdelloidea</taxon>
        <taxon>Philodinida</taxon>
        <taxon>Philodinidae</taxon>
        <taxon>Didymodactylos</taxon>
    </lineage>
</organism>
<dbReference type="InterPro" id="IPR011042">
    <property type="entry name" value="6-blade_b-propeller_TolB-like"/>
</dbReference>
<reference evidence="1" key="1">
    <citation type="submission" date="2021-02" db="EMBL/GenBank/DDBJ databases">
        <authorList>
            <person name="Nowell W R."/>
        </authorList>
    </citation>
    <scope>NUCLEOTIDE SEQUENCE</scope>
</reference>
<dbReference type="Proteomes" id="UP000663829">
    <property type="component" value="Unassembled WGS sequence"/>
</dbReference>
<dbReference type="OrthoDB" id="10118436at2759"/>
<accession>A0A816EYR3</accession>
<dbReference type="EMBL" id="CAJOBC010125331">
    <property type="protein sequence ID" value="CAF4592383.1"/>
    <property type="molecule type" value="Genomic_DNA"/>
</dbReference>
<dbReference type="Proteomes" id="UP000681722">
    <property type="component" value="Unassembled WGS sequence"/>
</dbReference>
<sequence length="214" mass="24450">TDNVSSVTTIGKEGIHAFTWGHDSNGLYYATSTPRTDEQQNAYKEEWKGVIQYRESERGDTVYYIDIVHKKNSSDIVTEIPYRVRELIATSNGHSLVFATESKSQRREKIDDFEIYLINIWSTNQSPIQLTYNEAIETNLKLSHDNKHVFFIVYGEGSVDGKYQEYQARLYSIDIQMSSIERMASDFTGHIMDYAVSNDSIGLVILGQLGTEVH</sequence>
<gene>
    <name evidence="1" type="ORF">GPM918_LOCUS45733</name>
    <name evidence="2" type="ORF">SRO942_LOCUS48548</name>
</gene>
<evidence type="ECO:0000313" key="1">
    <source>
        <dbReference type="EMBL" id="CAF1655514.1"/>
    </source>
</evidence>
<keyword evidence="3" id="KW-1185">Reference proteome</keyword>
<feature type="non-terminal residue" evidence="1">
    <location>
        <position position="214"/>
    </location>
</feature>
<proteinExistence type="predicted"/>
<dbReference type="EMBL" id="CAJNOQ010053366">
    <property type="protein sequence ID" value="CAF1655514.1"/>
    <property type="molecule type" value="Genomic_DNA"/>
</dbReference>
<evidence type="ECO:0000313" key="2">
    <source>
        <dbReference type="EMBL" id="CAF4592383.1"/>
    </source>
</evidence>
<evidence type="ECO:0000313" key="3">
    <source>
        <dbReference type="Proteomes" id="UP000663829"/>
    </source>
</evidence>
<comment type="caution">
    <text evidence="1">The sequence shown here is derived from an EMBL/GenBank/DDBJ whole genome shotgun (WGS) entry which is preliminary data.</text>
</comment>
<dbReference type="AlphaFoldDB" id="A0A816EYR3"/>